<evidence type="ECO:0000313" key="2">
    <source>
        <dbReference type="Proteomes" id="UP000824089"/>
    </source>
</evidence>
<gene>
    <name evidence="1" type="ORF">IAD50_03345</name>
</gene>
<organism evidence="1 2">
    <name type="scientific">Candidatus Egerieisoma faecipullorum</name>
    <dbReference type="NCBI Taxonomy" id="2840963"/>
    <lineage>
        <taxon>Bacteria</taxon>
        <taxon>Bacillati</taxon>
        <taxon>Bacillota</taxon>
        <taxon>Clostridia</taxon>
        <taxon>Eubacteriales</taxon>
        <taxon>Clostridiaceae</taxon>
        <taxon>Clostridiaceae incertae sedis</taxon>
        <taxon>Candidatus Egerieisoma</taxon>
    </lineage>
</organism>
<accession>A0A9D1L9X1</accession>
<sequence length="184" mass="21195">MNKLKKINRGLILTAAVVLAVAVYLGLLTAKANRMKTDAERLLKNFLAADAAWKVIPEEYMENYEGYIELLEPEMRDYFADDSAYQYYIENNIYSQYRTNVFYRTCDVSLIELFSSEFDNNILSLPCMISISGKTNLEAQGQDYGAPLYYSFSFKEVDGELKIYYLNYRSENFSGYDLTAGSVY</sequence>
<name>A0A9D1L9X1_9CLOT</name>
<reference evidence="1" key="1">
    <citation type="submission" date="2020-10" db="EMBL/GenBank/DDBJ databases">
        <authorList>
            <person name="Gilroy R."/>
        </authorList>
    </citation>
    <scope>NUCLEOTIDE SEQUENCE</scope>
    <source>
        <strain evidence="1">CHK195-4489</strain>
    </source>
</reference>
<protein>
    <submittedName>
        <fullName evidence="1">Uncharacterized protein</fullName>
    </submittedName>
</protein>
<evidence type="ECO:0000313" key="1">
    <source>
        <dbReference type="EMBL" id="HIU29316.1"/>
    </source>
</evidence>
<dbReference type="Proteomes" id="UP000824089">
    <property type="component" value="Unassembled WGS sequence"/>
</dbReference>
<comment type="caution">
    <text evidence="1">The sequence shown here is derived from an EMBL/GenBank/DDBJ whole genome shotgun (WGS) entry which is preliminary data.</text>
</comment>
<reference evidence="1" key="2">
    <citation type="journal article" date="2021" name="PeerJ">
        <title>Extensive microbial diversity within the chicken gut microbiome revealed by metagenomics and culture.</title>
        <authorList>
            <person name="Gilroy R."/>
            <person name="Ravi A."/>
            <person name="Getino M."/>
            <person name="Pursley I."/>
            <person name="Horton D.L."/>
            <person name="Alikhan N.F."/>
            <person name="Baker D."/>
            <person name="Gharbi K."/>
            <person name="Hall N."/>
            <person name="Watson M."/>
            <person name="Adriaenssens E.M."/>
            <person name="Foster-Nyarko E."/>
            <person name="Jarju S."/>
            <person name="Secka A."/>
            <person name="Antonio M."/>
            <person name="Oren A."/>
            <person name="Chaudhuri R.R."/>
            <person name="La Ragione R."/>
            <person name="Hildebrand F."/>
            <person name="Pallen M.J."/>
        </authorList>
    </citation>
    <scope>NUCLEOTIDE SEQUENCE</scope>
    <source>
        <strain evidence="1">CHK195-4489</strain>
    </source>
</reference>
<proteinExistence type="predicted"/>
<dbReference type="AlphaFoldDB" id="A0A9D1L9X1"/>
<dbReference type="EMBL" id="DVMM01000065">
    <property type="protein sequence ID" value="HIU29316.1"/>
    <property type="molecule type" value="Genomic_DNA"/>
</dbReference>